<dbReference type="PANTHER" id="PTHR13301">
    <property type="entry name" value="X-BOX TRANSCRIPTION FACTOR-RELATED"/>
    <property type="match status" value="1"/>
</dbReference>
<keyword evidence="3" id="KW-0808">Transferase</keyword>
<evidence type="ECO:0000256" key="7">
    <source>
        <dbReference type="ARBA" id="ARBA00023316"/>
    </source>
</evidence>
<feature type="transmembrane region" description="Helical" evidence="11">
    <location>
        <begin position="749"/>
        <end position="767"/>
    </location>
</feature>
<evidence type="ECO:0000256" key="2">
    <source>
        <dbReference type="ARBA" id="ARBA00022676"/>
    </source>
</evidence>
<dbReference type="InterPro" id="IPR005150">
    <property type="entry name" value="Cellulose_synth"/>
</dbReference>
<evidence type="ECO:0000256" key="11">
    <source>
        <dbReference type="SAM" id="Phobius"/>
    </source>
</evidence>
<evidence type="ECO:0008006" key="14">
    <source>
        <dbReference type="Google" id="ProtNLM"/>
    </source>
</evidence>
<keyword evidence="5 11" id="KW-1133">Transmembrane helix</keyword>
<dbReference type="InterPro" id="IPR029044">
    <property type="entry name" value="Nucleotide-diphossugar_trans"/>
</dbReference>
<keyword evidence="4 11" id="KW-0812">Transmembrane</keyword>
<keyword evidence="13" id="KW-1185">Reference proteome</keyword>
<evidence type="ECO:0000256" key="8">
    <source>
        <dbReference type="PIRSR" id="PIRSR605150-1"/>
    </source>
</evidence>
<evidence type="ECO:0000313" key="13">
    <source>
        <dbReference type="Proteomes" id="UP000604825"/>
    </source>
</evidence>
<dbReference type="AlphaFoldDB" id="A0A811QVE9"/>
<sequence>MPSAKTKLQLQERVPLPRTAWKLADLAVLFLLLALLAHRVYSLMVASGGGAAWCWLAALICEAWFTVVWLINMNAKWNPVRFDTHPERLAQRTDELPAVDMFVTTADPRLEPPVVTVNTVLSLLSLDYPAGKLSCYVSDDGCSAVTCYALREAAEFAKLWVPFCKKHSVKVRAPFVYFSSGGAAERGGAADDAKFLRAWTLVKNAYEELVRRIENAEEDSLVRHGDGLFAEFVGAERRNHPTIIKVLWDNSSKINSKSKSNQEADDAIPSLIYVSREKRPTQHHHFKAGAMNVLTRVSAVVTNAPIMLNVDCDMFANNPQVALHAMCLLLGFDDELHSGFVQAPQKFYAGLKDDPFGNQMQVIYEKVGLGVAGLQGIFYGGTGCFHRRKVIYGVPPDSTTTIGIKDSPSYKELQKKFGSSKELIESARSIISGDMFKAPMVVADDLTSRVELAKQVSVCTYEAGTRWGQEVGWVYGSMTEDILTGQRIHAAGWRTALLNPDPPAFLGGAPTGGPGSLTQYKRWATGLLEILLSRHNPFLLAAFKHLDFRQCVAYLFIDVWAIRAPFELCYALLGPYCIIANHSFLPKASEPGFVIPLALFLAYNAYNLGEYMDCRLSVRAWWNNHRMQRIVSSSAWLLAFLTVVLKTLGLSETVFEVTRKEKSDGGADDDADPGRFTFDSSPVFVPPTALTMLSIVAVAVGTWRLLVAGAGEDVPTGGPGVGELVCCGWLVLCFWPFVRGLVSRGSYGIPWSVRLKAALLVAAFVHLSTRK</sequence>
<feature type="transmembrane region" description="Helical" evidence="11">
    <location>
        <begin position="52"/>
        <end position="71"/>
    </location>
</feature>
<organism evidence="12 13">
    <name type="scientific">Miscanthus lutarioriparius</name>
    <dbReference type="NCBI Taxonomy" id="422564"/>
    <lineage>
        <taxon>Eukaryota</taxon>
        <taxon>Viridiplantae</taxon>
        <taxon>Streptophyta</taxon>
        <taxon>Embryophyta</taxon>
        <taxon>Tracheophyta</taxon>
        <taxon>Spermatophyta</taxon>
        <taxon>Magnoliopsida</taxon>
        <taxon>Liliopsida</taxon>
        <taxon>Poales</taxon>
        <taxon>Poaceae</taxon>
        <taxon>PACMAD clade</taxon>
        <taxon>Panicoideae</taxon>
        <taxon>Andropogonodae</taxon>
        <taxon>Andropogoneae</taxon>
        <taxon>Saccharinae</taxon>
        <taxon>Miscanthus</taxon>
    </lineage>
</organism>
<feature type="transmembrane region" description="Helical" evidence="11">
    <location>
        <begin position="684"/>
        <end position="706"/>
    </location>
</feature>
<dbReference type="GO" id="GO:0071669">
    <property type="term" value="P:plant-type cell wall organization or biogenesis"/>
    <property type="evidence" value="ECO:0007669"/>
    <property type="project" value="UniProtKB-ARBA"/>
</dbReference>
<dbReference type="EMBL" id="CAJGYO010000011">
    <property type="protein sequence ID" value="CAD6260917.1"/>
    <property type="molecule type" value="Genomic_DNA"/>
</dbReference>
<gene>
    <name evidence="12" type="ORF">NCGR_LOCUS44340</name>
</gene>
<feature type="active site" evidence="8">
    <location>
        <position position="140"/>
    </location>
</feature>
<dbReference type="FunFam" id="3.90.550.10:FF:000176">
    <property type="entry name" value="Cellulose synthase-like protein B3"/>
    <property type="match status" value="1"/>
</dbReference>
<comment type="subcellular location">
    <subcellularLocation>
        <location evidence="1">Endomembrane system</location>
        <topology evidence="1">Multi-pass membrane protein</topology>
    </subcellularLocation>
</comment>
<reference evidence="12" key="1">
    <citation type="submission" date="2020-10" db="EMBL/GenBank/DDBJ databases">
        <authorList>
            <person name="Han B."/>
            <person name="Lu T."/>
            <person name="Zhao Q."/>
            <person name="Huang X."/>
            <person name="Zhao Y."/>
        </authorList>
    </citation>
    <scope>NUCLEOTIDE SEQUENCE</scope>
</reference>
<feature type="transmembrane region" description="Helical" evidence="11">
    <location>
        <begin position="593"/>
        <end position="609"/>
    </location>
</feature>
<evidence type="ECO:0000256" key="10">
    <source>
        <dbReference type="PIRSR" id="PIRSR605150-3"/>
    </source>
</evidence>
<evidence type="ECO:0000256" key="3">
    <source>
        <dbReference type="ARBA" id="ARBA00022679"/>
    </source>
</evidence>
<dbReference type="GO" id="GO:0016020">
    <property type="term" value="C:membrane"/>
    <property type="evidence" value="ECO:0007669"/>
    <property type="project" value="InterPro"/>
</dbReference>
<comment type="caution">
    <text evidence="12">The sequence shown here is derived from an EMBL/GenBank/DDBJ whole genome shotgun (WGS) entry which is preliminary data.</text>
</comment>
<protein>
    <recommendedName>
        <fullName evidence="14">Cellulose synthase-like protein H1</fullName>
    </recommendedName>
</protein>
<feature type="transmembrane region" description="Helical" evidence="11">
    <location>
        <begin position="630"/>
        <end position="649"/>
    </location>
</feature>
<evidence type="ECO:0000256" key="4">
    <source>
        <dbReference type="ARBA" id="ARBA00022692"/>
    </source>
</evidence>
<proteinExistence type="predicted"/>
<dbReference type="SUPFAM" id="SSF53448">
    <property type="entry name" value="Nucleotide-diphospho-sugar transferases"/>
    <property type="match status" value="1"/>
</dbReference>
<dbReference type="GO" id="GO:0012505">
    <property type="term" value="C:endomembrane system"/>
    <property type="evidence" value="ECO:0007669"/>
    <property type="project" value="UniProtKB-SubCell"/>
</dbReference>
<keyword evidence="6 11" id="KW-0472">Membrane</keyword>
<feature type="active site" evidence="8">
    <location>
        <position position="481"/>
    </location>
</feature>
<evidence type="ECO:0000256" key="6">
    <source>
        <dbReference type="ARBA" id="ARBA00023136"/>
    </source>
</evidence>
<evidence type="ECO:0000256" key="5">
    <source>
        <dbReference type="ARBA" id="ARBA00022989"/>
    </source>
</evidence>
<dbReference type="Pfam" id="PF03552">
    <property type="entry name" value="Cellulose_synt"/>
    <property type="match status" value="2"/>
</dbReference>
<dbReference type="Proteomes" id="UP000604825">
    <property type="component" value="Unassembled WGS sequence"/>
</dbReference>
<keyword evidence="2" id="KW-0328">Glycosyltransferase</keyword>
<dbReference type="GO" id="GO:0071555">
    <property type="term" value="P:cell wall organization"/>
    <property type="evidence" value="ECO:0007669"/>
    <property type="project" value="UniProtKB-KW"/>
</dbReference>
<feature type="binding site" evidence="10">
    <location>
        <position position="311"/>
    </location>
    <ligand>
        <name>Mn(2+)</name>
        <dbReference type="ChEBI" id="CHEBI:29035"/>
    </ligand>
</feature>
<name>A0A811QVE9_9POAL</name>
<accession>A0A811QVE9</accession>
<dbReference type="GO" id="GO:0016760">
    <property type="term" value="F:cellulose synthase (UDP-forming) activity"/>
    <property type="evidence" value="ECO:0007669"/>
    <property type="project" value="InterPro"/>
</dbReference>
<evidence type="ECO:0000256" key="1">
    <source>
        <dbReference type="ARBA" id="ARBA00004127"/>
    </source>
</evidence>
<feature type="binding site" evidence="9">
    <location>
        <position position="140"/>
    </location>
    <ligand>
        <name>UDP-alpha-D-glucose</name>
        <dbReference type="ChEBI" id="CHEBI:58885"/>
    </ligand>
</feature>
<feature type="binding site" evidence="10">
    <location>
        <position position="287"/>
    </location>
    <ligand>
        <name>Mn(2+)</name>
        <dbReference type="ChEBI" id="CHEBI:29035"/>
    </ligand>
</feature>
<evidence type="ECO:0000256" key="9">
    <source>
        <dbReference type="PIRSR" id="PIRSR605150-2"/>
    </source>
</evidence>
<evidence type="ECO:0000313" key="12">
    <source>
        <dbReference type="EMBL" id="CAD6260917.1"/>
    </source>
</evidence>
<feature type="binding site" evidence="9">
    <location>
        <position position="111"/>
    </location>
    <ligand>
        <name>UDP-alpha-D-glucose</name>
        <dbReference type="ChEBI" id="CHEBI:58885"/>
    </ligand>
</feature>
<keyword evidence="7" id="KW-0961">Cell wall biogenesis/degradation</keyword>
<dbReference type="OrthoDB" id="72851at2759"/>
<dbReference type="GO" id="GO:0030244">
    <property type="term" value="P:cellulose biosynthetic process"/>
    <property type="evidence" value="ECO:0007669"/>
    <property type="project" value="InterPro"/>
</dbReference>
<dbReference type="Gene3D" id="3.90.550.10">
    <property type="entry name" value="Spore Coat Polysaccharide Biosynthesis Protein SpsA, Chain A"/>
    <property type="match status" value="1"/>
</dbReference>
<feature type="transmembrane region" description="Helical" evidence="11">
    <location>
        <begin position="718"/>
        <end position="737"/>
    </location>
</feature>